<evidence type="ECO:0000313" key="4">
    <source>
        <dbReference type="EMBL" id="MFD0855086.1"/>
    </source>
</evidence>
<dbReference type="PANTHER" id="PTHR46943:SF1">
    <property type="entry name" value="PENTRAXIN-RELATED PROTEIN PTX3"/>
    <property type="match status" value="1"/>
</dbReference>
<organism evidence="4 5">
    <name type="scientific">Actinomadura adrarensis</name>
    <dbReference type="NCBI Taxonomy" id="1819600"/>
    <lineage>
        <taxon>Bacteria</taxon>
        <taxon>Bacillati</taxon>
        <taxon>Actinomycetota</taxon>
        <taxon>Actinomycetes</taxon>
        <taxon>Streptosporangiales</taxon>
        <taxon>Thermomonosporaceae</taxon>
        <taxon>Actinomadura</taxon>
    </lineage>
</organism>
<accession>A0ABW3CLA5</accession>
<evidence type="ECO:0000259" key="3">
    <source>
        <dbReference type="SMART" id="SM00560"/>
    </source>
</evidence>
<evidence type="ECO:0000256" key="2">
    <source>
        <dbReference type="ARBA" id="ARBA00023157"/>
    </source>
</evidence>
<protein>
    <submittedName>
        <fullName evidence="4">LamG domain-containing protein</fullName>
    </submittedName>
</protein>
<dbReference type="Proteomes" id="UP001597083">
    <property type="component" value="Unassembled WGS sequence"/>
</dbReference>
<dbReference type="InterPro" id="IPR006558">
    <property type="entry name" value="LamG-like"/>
</dbReference>
<reference evidence="5" key="1">
    <citation type="journal article" date="2019" name="Int. J. Syst. Evol. Microbiol.">
        <title>The Global Catalogue of Microorganisms (GCM) 10K type strain sequencing project: providing services to taxonomists for standard genome sequencing and annotation.</title>
        <authorList>
            <consortium name="The Broad Institute Genomics Platform"/>
            <consortium name="The Broad Institute Genome Sequencing Center for Infectious Disease"/>
            <person name="Wu L."/>
            <person name="Ma J."/>
        </authorList>
    </citation>
    <scope>NUCLEOTIDE SEQUENCE [LARGE SCALE GENOMIC DNA]</scope>
    <source>
        <strain evidence="5">JCM 31696</strain>
    </source>
</reference>
<gene>
    <name evidence="4" type="ORF">ACFQ07_22790</name>
</gene>
<evidence type="ECO:0000256" key="1">
    <source>
        <dbReference type="ARBA" id="ARBA00022729"/>
    </source>
</evidence>
<dbReference type="InterPro" id="IPR042837">
    <property type="entry name" value="PTX3"/>
</dbReference>
<keyword evidence="5" id="KW-1185">Reference proteome</keyword>
<sequence>MALAGGAVIDGGAGFRYISSAGLLLNGTGAYAQTAAPVVRTNDSFTLLGWVLNTQRPSTARTVFSQAGANTNVFALRYVPDAAEPTERGGWRLEMKNADNADDGQAPLRVVTHPQFNEWDWDHVAIVYDALRDRMSLYVNGALHQSEGGVSQENDVLGFVASNGGLQVGRDKLDATQFWPHAVDDVWVYQGALTATQVAQLAGGDELPTEDGP</sequence>
<dbReference type="PANTHER" id="PTHR46943">
    <property type="entry name" value="PENTRAXIN-RELATED PROTEIN PTX3"/>
    <property type="match status" value="1"/>
</dbReference>
<dbReference type="EMBL" id="JBHTIR010003363">
    <property type="protein sequence ID" value="MFD0855086.1"/>
    <property type="molecule type" value="Genomic_DNA"/>
</dbReference>
<name>A0ABW3CLA5_9ACTN</name>
<dbReference type="Gene3D" id="2.60.120.200">
    <property type="match status" value="1"/>
</dbReference>
<dbReference type="SUPFAM" id="SSF49899">
    <property type="entry name" value="Concanavalin A-like lectins/glucanases"/>
    <property type="match status" value="1"/>
</dbReference>
<evidence type="ECO:0000313" key="5">
    <source>
        <dbReference type="Proteomes" id="UP001597083"/>
    </source>
</evidence>
<comment type="caution">
    <text evidence="4">The sequence shown here is derived from an EMBL/GenBank/DDBJ whole genome shotgun (WGS) entry which is preliminary data.</text>
</comment>
<keyword evidence="1" id="KW-0732">Signal</keyword>
<proteinExistence type="predicted"/>
<feature type="domain" description="LamG-like jellyroll fold" evidence="3">
    <location>
        <begin position="43"/>
        <end position="196"/>
    </location>
</feature>
<dbReference type="Pfam" id="PF13385">
    <property type="entry name" value="Laminin_G_3"/>
    <property type="match status" value="1"/>
</dbReference>
<dbReference type="InterPro" id="IPR013320">
    <property type="entry name" value="ConA-like_dom_sf"/>
</dbReference>
<keyword evidence="2" id="KW-1015">Disulfide bond</keyword>
<dbReference type="SMART" id="SM00560">
    <property type="entry name" value="LamGL"/>
    <property type="match status" value="1"/>
</dbReference>